<evidence type="ECO:0000313" key="2">
    <source>
        <dbReference type="EMBL" id="CAF3993549.1"/>
    </source>
</evidence>
<sequence length="230" mass="26065">MKKHVNSPHPNIFIAIDLLQKEQALASIARIRDDMGAPTPKRRQNKLVTDECLMKLWERYDNGRIDITSFLNAAGLRYFQRPSKNIENEFQARLQDYIAKLDNEKATALVQLEKDLDVRQQVILESARKRIDDLNTEANRLKMNVLKEAQAQSCIQMTKITEQVAVLEHEEAARRLASTTKTIITTKSVSASEAHPQDHPTTNDQVTTHVEALKSPSSSSTTSTESRQTK</sequence>
<dbReference type="AlphaFoldDB" id="A0A8S2NEU0"/>
<protein>
    <submittedName>
        <fullName evidence="2">Uncharacterized protein</fullName>
    </submittedName>
</protein>
<dbReference type="Proteomes" id="UP000681720">
    <property type="component" value="Unassembled WGS sequence"/>
</dbReference>
<feature type="region of interest" description="Disordered" evidence="1">
    <location>
        <begin position="187"/>
        <end position="230"/>
    </location>
</feature>
<name>A0A8S2NEU0_9BILA</name>
<gene>
    <name evidence="2" type="ORF">GIL414_LOCUS11347</name>
</gene>
<accession>A0A8S2NEU0</accession>
<feature type="compositionally biased region" description="Polar residues" evidence="1">
    <location>
        <begin position="199"/>
        <end position="208"/>
    </location>
</feature>
<organism evidence="2 3">
    <name type="scientific">Rotaria magnacalcarata</name>
    <dbReference type="NCBI Taxonomy" id="392030"/>
    <lineage>
        <taxon>Eukaryota</taxon>
        <taxon>Metazoa</taxon>
        <taxon>Spiralia</taxon>
        <taxon>Gnathifera</taxon>
        <taxon>Rotifera</taxon>
        <taxon>Eurotatoria</taxon>
        <taxon>Bdelloidea</taxon>
        <taxon>Philodinida</taxon>
        <taxon>Philodinidae</taxon>
        <taxon>Rotaria</taxon>
    </lineage>
</organism>
<evidence type="ECO:0000256" key="1">
    <source>
        <dbReference type="SAM" id="MobiDB-lite"/>
    </source>
</evidence>
<feature type="compositionally biased region" description="Low complexity" evidence="1">
    <location>
        <begin position="215"/>
        <end position="230"/>
    </location>
</feature>
<evidence type="ECO:0000313" key="3">
    <source>
        <dbReference type="Proteomes" id="UP000681720"/>
    </source>
</evidence>
<reference evidence="2" key="1">
    <citation type="submission" date="2021-02" db="EMBL/GenBank/DDBJ databases">
        <authorList>
            <person name="Nowell W R."/>
        </authorList>
    </citation>
    <scope>NUCLEOTIDE SEQUENCE</scope>
</reference>
<proteinExistence type="predicted"/>
<comment type="caution">
    <text evidence="2">The sequence shown here is derived from an EMBL/GenBank/DDBJ whole genome shotgun (WGS) entry which is preliminary data.</text>
</comment>
<dbReference type="EMBL" id="CAJOBJ010004229">
    <property type="protein sequence ID" value="CAF3993549.1"/>
    <property type="molecule type" value="Genomic_DNA"/>
</dbReference>